<dbReference type="GO" id="GO:0016491">
    <property type="term" value="F:oxidoreductase activity"/>
    <property type="evidence" value="ECO:0007669"/>
    <property type="project" value="UniProtKB-KW"/>
</dbReference>
<sequence length="432" mass="47371">MIKMTTSIAIVGSGPSGFYLADLLSKKIENSQVDLIDRLPSMFGLVRAGVAPDHIGTKNISRQFERTLQKDNVRFLGNVEIGRDVSYDELKSIYDIVIITIGALEDRELGIEGSDLDAVYGSGRFVAWYNGHPDHRDLNPKLDGKSIAIIGNGNVSLDIARILAKTPEEMVGSDISQHAQDAIAASTVEDIYLIGRRGPIEASFTPPELGEFAEMTRCVPLVQNIEVPAEVGEGYDPRDAKARQRNLEILQEYAANTPEQKPVRLHFLFWHSPKAITGNNGRISNLILENSAGESVNLPVDTLFSAIGYRSKAIPGMPFDEQRGIVANDNGFVESGVYTSGWCKRGPNGVIPANRADSMDVAKRIIADLEATPIVEHKAGSHAMDQLLNERNIRVVNNEDWQRISQAEVDRAPEGKPREKFTSIAEMLAVLG</sequence>
<dbReference type="PIRSF" id="PIRSF000362">
    <property type="entry name" value="FNR"/>
    <property type="match status" value="1"/>
</dbReference>
<comment type="cofactor">
    <cofactor evidence="1 7">
        <name>FAD</name>
        <dbReference type="ChEBI" id="CHEBI:57692"/>
    </cofactor>
</comment>
<dbReference type="STRING" id="64969.SAMN02745127_02620"/>
<accession>A0A1V4T3Q7</accession>
<evidence type="ECO:0000313" key="11">
    <source>
        <dbReference type="Proteomes" id="UP000191418"/>
    </source>
</evidence>
<feature type="domain" description="FAD/NAD(P)-binding" evidence="9">
    <location>
        <begin position="7"/>
        <end position="168"/>
    </location>
</feature>
<feature type="binding site" evidence="7">
    <location>
        <position position="45"/>
    </location>
    <ligand>
        <name>FAD</name>
        <dbReference type="ChEBI" id="CHEBI:57692"/>
    </ligand>
</feature>
<keyword evidence="6" id="KW-0560">Oxidoreductase</keyword>
<evidence type="ECO:0000256" key="8">
    <source>
        <dbReference type="PIRSR" id="PIRSR000362-2"/>
    </source>
</evidence>
<dbReference type="InterPro" id="IPR021163">
    <property type="entry name" value="Ferredox_Rdtase_adrenod"/>
</dbReference>
<dbReference type="Gene3D" id="3.40.50.720">
    <property type="entry name" value="NAD(P)-binding Rossmann-like Domain"/>
    <property type="match status" value="1"/>
</dbReference>
<evidence type="ECO:0000256" key="3">
    <source>
        <dbReference type="ARBA" id="ARBA00022630"/>
    </source>
</evidence>
<dbReference type="Pfam" id="PF07992">
    <property type="entry name" value="Pyr_redox_2"/>
    <property type="match status" value="1"/>
</dbReference>
<dbReference type="InterPro" id="IPR023753">
    <property type="entry name" value="FAD/NAD-binding_dom"/>
</dbReference>
<keyword evidence="3" id="KW-0285">Flavoprotein</keyword>
<dbReference type="SUPFAM" id="SSF51971">
    <property type="entry name" value="Nucleotide-binding domain"/>
    <property type="match status" value="2"/>
</dbReference>
<reference evidence="10 11" key="1">
    <citation type="submission" date="2017-01" db="EMBL/GenBank/DDBJ databases">
        <title>Genome Sequencing of a Marine Spirillum, Oceanospirillum multiglobuliferum ATCC 33336, from Japan.</title>
        <authorList>
            <person name="Carney J.G."/>
            <person name="Trachtenberg A.M."/>
            <person name="Rheaume B.A."/>
            <person name="Linnane J.D."/>
            <person name="Pitts N.L."/>
            <person name="Mykles D.L."/>
            <person name="Maclea K.S."/>
        </authorList>
    </citation>
    <scope>NUCLEOTIDE SEQUENCE [LARGE SCALE GENOMIC DNA]</scope>
    <source>
        <strain evidence="10 11">ATCC 33336</strain>
    </source>
</reference>
<feature type="binding site" evidence="8">
    <location>
        <position position="208"/>
    </location>
    <ligand>
        <name>NADP(+)</name>
        <dbReference type="ChEBI" id="CHEBI:58349"/>
    </ligand>
</feature>
<dbReference type="EMBL" id="MTSM01000022">
    <property type="protein sequence ID" value="OPX54580.1"/>
    <property type="molecule type" value="Genomic_DNA"/>
</dbReference>
<dbReference type="PANTHER" id="PTHR48467">
    <property type="entry name" value="GLUTAMATE SYNTHASE 1 [NADH], CHLOROPLASTIC-LIKE"/>
    <property type="match status" value="1"/>
</dbReference>
<gene>
    <name evidence="10" type="ORF">BTE48_13435</name>
</gene>
<keyword evidence="4 7" id="KW-0274">FAD</keyword>
<keyword evidence="11" id="KW-1185">Reference proteome</keyword>
<feature type="binding site" evidence="7">
    <location>
        <position position="16"/>
    </location>
    <ligand>
        <name>FAD</name>
        <dbReference type="ChEBI" id="CHEBI:57692"/>
    </ligand>
</feature>
<dbReference type="InterPro" id="IPR036188">
    <property type="entry name" value="FAD/NAD-bd_sf"/>
</dbReference>
<evidence type="ECO:0000256" key="7">
    <source>
        <dbReference type="PIRSR" id="PIRSR000362-1"/>
    </source>
</evidence>
<dbReference type="InterPro" id="IPR055275">
    <property type="entry name" value="Ferredox_Rdtase"/>
</dbReference>
<comment type="caution">
    <text evidence="10">The sequence shown here is derived from an EMBL/GenBank/DDBJ whole genome shotgun (WGS) entry which is preliminary data.</text>
</comment>
<name>A0A1V4T3Q7_9GAMM</name>
<dbReference type="PANTHER" id="PTHR48467:SF1">
    <property type="entry name" value="GLUTAMATE SYNTHASE 1 [NADH], CHLOROPLASTIC-LIKE"/>
    <property type="match status" value="1"/>
</dbReference>
<evidence type="ECO:0000256" key="4">
    <source>
        <dbReference type="ARBA" id="ARBA00022827"/>
    </source>
</evidence>
<feature type="binding site" evidence="8">
    <location>
        <begin position="152"/>
        <end position="155"/>
    </location>
    <ligand>
        <name>NADP(+)</name>
        <dbReference type="ChEBI" id="CHEBI:58349"/>
    </ligand>
</feature>
<proteinExistence type="inferred from homology"/>
<dbReference type="OrthoDB" id="9815647at2"/>
<feature type="binding site" evidence="8">
    <location>
        <position position="349"/>
    </location>
    <ligand>
        <name>NADP(+)</name>
        <dbReference type="ChEBI" id="CHEBI:58349"/>
    </ligand>
</feature>
<dbReference type="AlphaFoldDB" id="A0A1V4T3Q7"/>
<feature type="binding site" evidence="7">
    <location>
        <position position="342"/>
    </location>
    <ligand>
        <name>FAD</name>
        <dbReference type="ChEBI" id="CHEBI:57692"/>
    </ligand>
</feature>
<feature type="binding site" evidence="7">
    <location>
        <position position="81"/>
    </location>
    <ligand>
        <name>FAD</name>
        <dbReference type="ChEBI" id="CHEBI:57692"/>
    </ligand>
</feature>
<feature type="binding site" evidence="8">
    <location>
        <begin position="196"/>
        <end position="197"/>
    </location>
    <ligand>
        <name>NADP(+)</name>
        <dbReference type="ChEBI" id="CHEBI:58349"/>
    </ligand>
</feature>
<protein>
    <submittedName>
        <fullName evidence="10">Ferredoxin-NADP reductase</fullName>
    </submittedName>
</protein>
<evidence type="ECO:0000256" key="6">
    <source>
        <dbReference type="ARBA" id="ARBA00023002"/>
    </source>
</evidence>
<feature type="binding site" evidence="7">
    <location>
        <begin position="349"/>
        <end position="351"/>
    </location>
    <ligand>
        <name>FAD</name>
        <dbReference type="ChEBI" id="CHEBI:57692"/>
    </ligand>
</feature>
<dbReference type="Gene3D" id="3.50.50.60">
    <property type="entry name" value="FAD/NAD(P)-binding domain"/>
    <property type="match status" value="1"/>
</dbReference>
<evidence type="ECO:0000256" key="2">
    <source>
        <dbReference type="ARBA" id="ARBA00008312"/>
    </source>
</evidence>
<comment type="similarity">
    <text evidence="2">Belongs to the ferredoxin--NADP reductase type 1 family.</text>
</comment>
<dbReference type="Proteomes" id="UP000191418">
    <property type="component" value="Unassembled WGS sequence"/>
</dbReference>
<dbReference type="PRINTS" id="PR00419">
    <property type="entry name" value="ADXRDTASE"/>
</dbReference>
<evidence type="ECO:0000256" key="1">
    <source>
        <dbReference type="ARBA" id="ARBA00001974"/>
    </source>
</evidence>
<evidence type="ECO:0000313" key="10">
    <source>
        <dbReference type="EMBL" id="OPX54580.1"/>
    </source>
</evidence>
<evidence type="ECO:0000259" key="9">
    <source>
        <dbReference type="Pfam" id="PF07992"/>
    </source>
</evidence>
<organism evidence="10 11">
    <name type="scientific">Oceanospirillum multiglobuliferum</name>
    <dbReference type="NCBI Taxonomy" id="64969"/>
    <lineage>
        <taxon>Bacteria</taxon>
        <taxon>Pseudomonadati</taxon>
        <taxon>Pseudomonadota</taxon>
        <taxon>Gammaproteobacteria</taxon>
        <taxon>Oceanospirillales</taxon>
        <taxon>Oceanospirillaceae</taxon>
        <taxon>Oceanospirillum</taxon>
    </lineage>
</organism>
<evidence type="ECO:0000256" key="5">
    <source>
        <dbReference type="ARBA" id="ARBA00022857"/>
    </source>
</evidence>
<keyword evidence="5 8" id="KW-0521">NADP</keyword>